<dbReference type="PROSITE" id="PS00036">
    <property type="entry name" value="BZIP_BASIC"/>
    <property type="match status" value="1"/>
</dbReference>
<evidence type="ECO:0000256" key="4">
    <source>
        <dbReference type="SAM" id="MobiDB-lite"/>
    </source>
</evidence>
<feature type="region of interest" description="Disordered" evidence="4">
    <location>
        <begin position="137"/>
        <end position="212"/>
    </location>
</feature>
<keyword evidence="1" id="KW-0805">Transcription regulation</keyword>
<dbReference type="AlphaFoldDB" id="A0A3M7D8Z4"/>
<evidence type="ECO:0000256" key="3">
    <source>
        <dbReference type="ARBA" id="ARBA00023163"/>
    </source>
</evidence>
<evidence type="ECO:0000256" key="1">
    <source>
        <dbReference type="ARBA" id="ARBA00023015"/>
    </source>
</evidence>
<name>A0A3M7D8Z4_HORWE</name>
<dbReference type="Pfam" id="PF00170">
    <property type="entry name" value="bZIP_1"/>
    <property type="match status" value="1"/>
</dbReference>
<dbReference type="OrthoDB" id="295274at2759"/>
<feature type="compositionally biased region" description="Polar residues" evidence="4">
    <location>
        <begin position="139"/>
        <end position="160"/>
    </location>
</feature>
<dbReference type="Proteomes" id="UP000270230">
    <property type="component" value="Unassembled WGS sequence"/>
</dbReference>
<feature type="domain" description="BZIP" evidence="5">
    <location>
        <begin position="207"/>
        <end position="270"/>
    </location>
</feature>
<comment type="caution">
    <text evidence="6">The sequence shown here is derived from an EMBL/GenBank/DDBJ whole genome shotgun (WGS) entry which is preliminary data.</text>
</comment>
<evidence type="ECO:0000313" key="7">
    <source>
        <dbReference type="Proteomes" id="UP000270230"/>
    </source>
</evidence>
<dbReference type="GO" id="GO:0005634">
    <property type="term" value="C:nucleus"/>
    <property type="evidence" value="ECO:0007669"/>
    <property type="project" value="TreeGrafter"/>
</dbReference>
<evidence type="ECO:0000313" key="6">
    <source>
        <dbReference type="EMBL" id="RMY60744.1"/>
    </source>
</evidence>
<accession>A0A3M7D8Z4</accession>
<sequence length="387" mass="41857">MTVQLLHSPDSFLPPSFDDPAFEPQAGFDLEDSNDKSNRNTQNILAPLNGSGEYIMMDTASGSGALGVACEPSPVRSNAFSQGMSSILDPADVWRQTIGSSPADPFSIQINVGLPSRGLQNHTLSKRGASAAQHYGQITHPNHTTPTEAFDRQSSAPSHSGRTEIDQLQRYRNAATQGHAKSKSAREAPLRKYCADPNAKGNADDVEDKQKRYREKNRAAAARCRAKKQEDVKGLEERHRELYANNSYMKRVELVLRGQLTQLRTMALLHNGESCTCHDIHGYNFRKANKVALGWNQPVSSLSGVGSLSNAPSPDTFNGIMGRHQPMPGGTYSSPCGYADGATIFGKTVTTPRSMQSSTHCTPPTSSAAHSFSNYLQSSTGGRAGFS</sequence>
<dbReference type="GO" id="GO:0000978">
    <property type="term" value="F:RNA polymerase II cis-regulatory region sequence-specific DNA binding"/>
    <property type="evidence" value="ECO:0007669"/>
    <property type="project" value="TreeGrafter"/>
</dbReference>
<keyword evidence="3" id="KW-0804">Transcription</keyword>
<dbReference type="InterPro" id="IPR046347">
    <property type="entry name" value="bZIP_sf"/>
</dbReference>
<feature type="compositionally biased region" description="Basic and acidic residues" evidence="4">
    <location>
        <begin position="184"/>
        <end position="194"/>
    </location>
</feature>
<proteinExistence type="predicted"/>
<gene>
    <name evidence="6" type="ORF">D0865_01369</name>
</gene>
<protein>
    <recommendedName>
        <fullName evidence="5">BZIP domain-containing protein</fullName>
    </recommendedName>
</protein>
<dbReference type="Gene3D" id="1.20.5.170">
    <property type="match status" value="1"/>
</dbReference>
<dbReference type="EMBL" id="QWIN01000056">
    <property type="protein sequence ID" value="RMY60744.1"/>
    <property type="molecule type" value="Genomic_DNA"/>
</dbReference>
<feature type="compositionally biased region" description="Polar residues" evidence="4">
    <location>
        <begin position="353"/>
        <end position="381"/>
    </location>
</feature>
<dbReference type="PROSITE" id="PS50217">
    <property type="entry name" value="BZIP"/>
    <property type="match status" value="1"/>
</dbReference>
<evidence type="ECO:0000259" key="5">
    <source>
        <dbReference type="PROSITE" id="PS50217"/>
    </source>
</evidence>
<dbReference type="InterPro" id="IPR000837">
    <property type="entry name" value="AP-1"/>
</dbReference>
<dbReference type="InterPro" id="IPR004827">
    <property type="entry name" value="bZIP"/>
</dbReference>
<keyword evidence="2" id="KW-0238">DNA-binding</keyword>
<dbReference type="GO" id="GO:0000981">
    <property type="term" value="F:DNA-binding transcription factor activity, RNA polymerase II-specific"/>
    <property type="evidence" value="ECO:0007669"/>
    <property type="project" value="TreeGrafter"/>
</dbReference>
<dbReference type="PANTHER" id="PTHR23351:SF24">
    <property type="entry name" value="ACTIVATING TRANSCRIPTION FACTOR 3-RELATED"/>
    <property type="match status" value="1"/>
</dbReference>
<dbReference type="PANTHER" id="PTHR23351">
    <property type="entry name" value="FOS TRANSCRIPTION FACTOR-RELATED"/>
    <property type="match status" value="1"/>
</dbReference>
<reference evidence="6 7" key="1">
    <citation type="journal article" date="2018" name="BMC Genomics">
        <title>Genomic evidence for intraspecific hybridization in a clonal and extremely halotolerant yeast.</title>
        <authorList>
            <person name="Gostincar C."/>
            <person name="Stajich J.E."/>
            <person name="Zupancic J."/>
            <person name="Zalar P."/>
            <person name="Gunde-Cimerman N."/>
        </authorList>
    </citation>
    <scope>NUCLEOTIDE SEQUENCE [LARGE SCALE GENOMIC DNA]</scope>
    <source>
        <strain evidence="6 7">EXF-151</strain>
    </source>
</reference>
<dbReference type="SMART" id="SM00338">
    <property type="entry name" value="BRLZ"/>
    <property type="match status" value="1"/>
</dbReference>
<feature type="region of interest" description="Disordered" evidence="4">
    <location>
        <begin position="1"/>
        <end position="45"/>
    </location>
</feature>
<feature type="region of interest" description="Disordered" evidence="4">
    <location>
        <begin position="353"/>
        <end position="387"/>
    </location>
</feature>
<feature type="compositionally biased region" description="Low complexity" evidence="4">
    <location>
        <begin position="1"/>
        <end position="19"/>
    </location>
</feature>
<dbReference type="SUPFAM" id="SSF57959">
    <property type="entry name" value="Leucine zipper domain"/>
    <property type="match status" value="1"/>
</dbReference>
<evidence type="ECO:0000256" key="2">
    <source>
        <dbReference type="ARBA" id="ARBA00023125"/>
    </source>
</evidence>
<organism evidence="6 7">
    <name type="scientific">Hortaea werneckii</name>
    <name type="common">Black yeast</name>
    <name type="synonym">Cladosporium werneckii</name>
    <dbReference type="NCBI Taxonomy" id="91943"/>
    <lineage>
        <taxon>Eukaryota</taxon>
        <taxon>Fungi</taxon>
        <taxon>Dikarya</taxon>
        <taxon>Ascomycota</taxon>
        <taxon>Pezizomycotina</taxon>
        <taxon>Dothideomycetes</taxon>
        <taxon>Dothideomycetidae</taxon>
        <taxon>Mycosphaerellales</taxon>
        <taxon>Teratosphaeriaceae</taxon>
        <taxon>Hortaea</taxon>
    </lineage>
</organism>